<organism evidence="1 2">
    <name type="scientific">Sclerotinia sclerotiorum (strain ATCC 18683 / 1980 / Ss-1)</name>
    <name type="common">White mold</name>
    <name type="synonym">Whetzelinia sclerotiorum</name>
    <dbReference type="NCBI Taxonomy" id="665079"/>
    <lineage>
        <taxon>Eukaryota</taxon>
        <taxon>Fungi</taxon>
        <taxon>Dikarya</taxon>
        <taxon>Ascomycota</taxon>
        <taxon>Pezizomycotina</taxon>
        <taxon>Leotiomycetes</taxon>
        <taxon>Helotiales</taxon>
        <taxon>Sclerotiniaceae</taxon>
        <taxon>Sclerotinia</taxon>
    </lineage>
</organism>
<evidence type="ECO:0000313" key="2">
    <source>
        <dbReference type="Proteomes" id="UP000177798"/>
    </source>
</evidence>
<proteinExistence type="predicted"/>
<accession>A0A1D9PUE7</accession>
<dbReference type="AlphaFoldDB" id="A0A1D9PUE7"/>
<dbReference type="EMBL" id="CP017814">
    <property type="protein sequence ID" value="APA06286.1"/>
    <property type="molecule type" value="Genomic_DNA"/>
</dbReference>
<evidence type="ECO:0000313" key="1">
    <source>
        <dbReference type="EMBL" id="APA06286.1"/>
    </source>
</evidence>
<dbReference type="VEuPathDB" id="FungiDB:sscle_01g010560"/>
<dbReference type="OrthoDB" id="3522500at2759"/>
<name>A0A1D9PUE7_SCLS1</name>
<dbReference type="Proteomes" id="UP000177798">
    <property type="component" value="Chromosome 1"/>
</dbReference>
<reference evidence="2" key="1">
    <citation type="journal article" date="2017" name="Genome Biol. Evol.">
        <title>The complete genome sequence of the phytopathogenic fungus Sclerotinia sclerotiorum reveals insights into the genome architecture of broad host range pathogens.</title>
        <authorList>
            <person name="Derbyshire M."/>
            <person name="Denton-Giles M."/>
            <person name="Hegedus D."/>
            <person name="Seifbarghy S."/>
            <person name="Rollins J."/>
            <person name="van Kan J."/>
            <person name="Seidl M.F."/>
            <person name="Faino L."/>
            <person name="Mbengue M."/>
            <person name="Navaud O."/>
            <person name="Raffaele S."/>
            <person name="Hammond-Kosack K."/>
            <person name="Heard S."/>
            <person name="Oliver R."/>
        </authorList>
    </citation>
    <scope>NUCLEOTIDE SEQUENCE [LARGE SCALE GENOMIC DNA]</scope>
    <source>
        <strain evidence="2">ATCC 18683 / 1980 / Ss-1</strain>
    </source>
</reference>
<protein>
    <submittedName>
        <fullName evidence="1">Uncharacterized protein</fullName>
    </submittedName>
</protein>
<gene>
    <name evidence="1" type="ORF">sscle_01g010560</name>
</gene>
<sequence>MLDFHIGTPFDLAFKAHLKENCKFVVDLCTKKPNCQHFELLPVPVPNLELQLVLVDRVLETKDKDGESKKRKLSHSGVKVQ</sequence>